<keyword evidence="1" id="KW-0547">Nucleotide-binding</keyword>
<dbReference type="GO" id="GO:0004066">
    <property type="term" value="F:asparagine synthase (glutamine-hydrolyzing) activity"/>
    <property type="evidence" value="ECO:0007669"/>
    <property type="project" value="UniProtKB-EC"/>
</dbReference>
<sequence length="274" mass="29878">MILKLLSKYADCDSILLSGGVDSSAVAAATVARGSRPLGVVVSLRGCRSDLPYAAVVSSKLSIPLSARIVERGEAVRAAEEVVGILKVFNPMEVVNCAVVYLGLSHAASLGAHRVCTGDGGDELFLGYDFFRRSRDLERTRHDVVGRWRFCSFDIGKALGVEVIAPFTQREVVEYALSIPAELALGKRPLREELSAILPEVAAREKTPLERGSCFDFLYDEFRRKAGDEVAYLKAVFERIGLNYPTSLTGCPRCGYAGFDGRYCPMCGYYARGD</sequence>
<feature type="domain" description="Asparagine synthetase" evidence="3">
    <location>
        <begin position="157"/>
        <end position="216"/>
    </location>
</feature>
<keyword evidence="2" id="KW-0067">ATP-binding</keyword>
<evidence type="ECO:0000259" key="3">
    <source>
        <dbReference type="Pfam" id="PF00733"/>
    </source>
</evidence>
<accession>H6QAA5</accession>
<dbReference type="Pfam" id="PF00733">
    <property type="entry name" value="Asn_synthase"/>
    <property type="match status" value="2"/>
</dbReference>
<protein>
    <submittedName>
        <fullName evidence="4">Asparagine synthase (Glutamine-hydrolyzing)</fullName>
        <ecNumber evidence="4">6.3.5.4</ecNumber>
    </submittedName>
</protein>
<dbReference type="CDD" id="cd01991">
    <property type="entry name" value="Asn_synthase_B_C"/>
    <property type="match status" value="1"/>
</dbReference>
<dbReference type="EMBL" id="CP003316">
    <property type="protein sequence ID" value="AFA39306.1"/>
    <property type="molecule type" value="Genomic_DNA"/>
</dbReference>
<dbReference type="HOGENOM" id="CLU_050152_0_0_2"/>
<dbReference type="Gene3D" id="3.40.50.620">
    <property type="entry name" value="HUPs"/>
    <property type="match status" value="1"/>
</dbReference>
<gene>
    <name evidence="4" type="ordered locus">Pogu_1279</name>
</gene>
<dbReference type="InterPro" id="IPR014729">
    <property type="entry name" value="Rossmann-like_a/b/a_fold"/>
</dbReference>
<evidence type="ECO:0000313" key="5">
    <source>
        <dbReference type="Proteomes" id="UP000009062"/>
    </source>
</evidence>
<dbReference type="PANTHER" id="PTHR11772:SF46">
    <property type="entry name" value="ASPARAGINE SYNTHETASE DOMAIN-CONTAINING PROTEIN"/>
    <property type="match status" value="1"/>
</dbReference>
<dbReference type="PANTHER" id="PTHR11772">
    <property type="entry name" value="ASPARAGINE SYNTHETASE"/>
    <property type="match status" value="1"/>
</dbReference>
<dbReference type="STRING" id="698757.Pogu_1279"/>
<evidence type="ECO:0000256" key="2">
    <source>
        <dbReference type="ARBA" id="ARBA00022840"/>
    </source>
</evidence>
<dbReference type="Proteomes" id="UP000009062">
    <property type="component" value="Chromosome"/>
</dbReference>
<reference evidence="4 5" key="1">
    <citation type="journal article" date="2012" name="Stand. Genomic Sci.">
        <title>Complete genome sequence of Pyrobaculum oguniense.</title>
        <authorList>
            <person name="Bernick D.L."/>
            <person name="Karplus K."/>
            <person name="Lui L.M."/>
            <person name="Coker J.K."/>
            <person name="Murphy J.N."/>
            <person name="Chan P.P."/>
            <person name="Cozen A.E."/>
            <person name="Lowe T.M."/>
        </authorList>
    </citation>
    <scope>NUCLEOTIDE SEQUENCE [LARGE SCALE GENOMIC DNA]</scope>
    <source>
        <strain evidence="4 5">TE7</strain>
    </source>
</reference>
<dbReference type="InterPro" id="IPR050795">
    <property type="entry name" value="Asn_Synthetase"/>
</dbReference>
<organism evidence="4 5">
    <name type="scientific">Pyrobaculum oguniense (strain DSM 13380 / JCM 10595 / TE7)</name>
    <dbReference type="NCBI Taxonomy" id="698757"/>
    <lineage>
        <taxon>Archaea</taxon>
        <taxon>Thermoproteota</taxon>
        <taxon>Thermoprotei</taxon>
        <taxon>Thermoproteales</taxon>
        <taxon>Thermoproteaceae</taxon>
        <taxon>Pyrobaculum</taxon>
    </lineage>
</organism>
<dbReference type="GO" id="GO:0005829">
    <property type="term" value="C:cytosol"/>
    <property type="evidence" value="ECO:0007669"/>
    <property type="project" value="TreeGrafter"/>
</dbReference>
<dbReference type="EC" id="6.3.5.4" evidence="4"/>
<evidence type="ECO:0000313" key="4">
    <source>
        <dbReference type="EMBL" id="AFA39306.1"/>
    </source>
</evidence>
<dbReference type="eggNOG" id="arCOG00071">
    <property type="taxonomic scope" value="Archaea"/>
</dbReference>
<name>H6QAA5_PYROT</name>
<keyword evidence="5" id="KW-1185">Reference proteome</keyword>
<dbReference type="SUPFAM" id="SSF52402">
    <property type="entry name" value="Adenine nucleotide alpha hydrolases-like"/>
    <property type="match status" value="1"/>
</dbReference>
<dbReference type="GO" id="GO:0006529">
    <property type="term" value="P:asparagine biosynthetic process"/>
    <property type="evidence" value="ECO:0007669"/>
    <property type="project" value="InterPro"/>
</dbReference>
<dbReference type="KEGG" id="pog:Pogu_1279"/>
<evidence type="ECO:0000256" key="1">
    <source>
        <dbReference type="ARBA" id="ARBA00022741"/>
    </source>
</evidence>
<dbReference type="AlphaFoldDB" id="H6QAA5"/>
<feature type="domain" description="Asparagine synthetase" evidence="3">
    <location>
        <begin position="15"/>
        <end position="140"/>
    </location>
</feature>
<keyword evidence="4" id="KW-0436">Ligase</keyword>
<proteinExistence type="predicted"/>
<dbReference type="InterPro" id="IPR001962">
    <property type="entry name" value="Asn_synthase"/>
</dbReference>
<dbReference type="GO" id="GO:0005524">
    <property type="term" value="F:ATP binding"/>
    <property type="evidence" value="ECO:0007669"/>
    <property type="project" value="UniProtKB-KW"/>
</dbReference>